<feature type="region of interest" description="Disordered" evidence="21">
    <location>
        <begin position="191"/>
        <end position="213"/>
    </location>
</feature>
<feature type="compositionally biased region" description="Acidic residues" evidence="21">
    <location>
        <begin position="197"/>
        <end position="206"/>
    </location>
</feature>
<dbReference type="GO" id="GO:0046872">
    <property type="term" value="F:metal ion binding"/>
    <property type="evidence" value="ECO:0007669"/>
    <property type="project" value="UniProtKB-KW"/>
</dbReference>
<dbReference type="GO" id="GO:0044164">
    <property type="term" value="C:host cell cytosol"/>
    <property type="evidence" value="ECO:0007669"/>
    <property type="project" value="UniProtKB-SubCell"/>
</dbReference>
<keyword evidence="19" id="KW-1035">Host cytoplasm</keyword>
<evidence type="ECO:0000256" key="16">
    <source>
        <dbReference type="ARBA" id="ARBA00023026"/>
    </source>
</evidence>
<protein>
    <submittedName>
        <fullName evidence="23">Peptidase C80 family protein</fullName>
    </submittedName>
</protein>
<comment type="caution">
    <text evidence="23">The sequence shown here is derived from an EMBL/GenBank/DDBJ whole genome shotgun (WGS) entry which is preliminary data.</text>
</comment>
<feature type="domain" description="Peptidase C80" evidence="22">
    <location>
        <begin position="22"/>
        <end position="149"/>
    </location>
</feature>
<dbReference type="Proteomes" id="UP000054693">
    <property type="component" value="Unassembled WGS sequence"/>
</dbReference>
<evidence type="ECO:0000259" key="22">
    <source>
        <dbReference type="Pfam" id="PF11713"/>
    </source>
</evidence>
<keyword evidence="18" id="KW-0472">Membrane</keyword>
<keyword evidence="24" id="KW-1185">Reference proteome</keyword>
<evidence type="ECO:0000256" key="12">
    <source>
        <dbReference type="ARBA" id="ARBA00022807"/>
    </source>
</evidence>
<name>A0A0W0ZUC8_9GAMM</name>
<evidence type="ECO:0000256" key="3">
    <source>
        <dbReference type="ARBA" id="ARBA00004613"/>
    </source>
</evidence>
<keyword evidence="12" id="KW-0788">Thiol protease</keyword>
<comment type="subcellular location">
    <subcellularLocation>
        <location evidence="2">Host cell membrane</location>
    </subcellularLocation>
    <subcellularLocation>
        <location evidence="20">Host cytoplasm</location>
        <location evidence="20">Host cytosol</location>
    </subcellularLocation>
    <subcellularLocation>
        <location evidence="3">Secreted</location>
    </subcellularLocation>
</comment>
<evidence type="ECO:0000256" key="19">
    <source>
        <dbReference type="ARBA" id="ARBA00023200"/>
    </source>
</evidence>
<proteinExistence type="predicted"/>
<evidence type="ECO:0000256" key="7">
    <source>
        <dbReference type="ARBA" id="ARBA00022670"/>
    </source>
</evidence>
<dbReference type="InterPro" id="IPR020974">
    <property type="entry name" value="CPD_dom"/>
</dbReference>
<evidence type="ECO:0000256" key="8">
    <source>
        <dbReference type="ARBA" id="ARBA00022679"/>
    </source>
</evidence>
<keyword evidence="17" id="KW-0446">Lipid-binding</keyword>
<dbReference type="AlphaFoldDB" id="A0A0W0ZUC8"/>
<keyword evidence="14" id="KW-0460">Magnesium</keyword>
<keyword evidence="5" id="KW-0964">Secreted</keyword>
<keyword evidence="16" id="KW-0843">Virulence</keyword>
<dbReference type="Gene3D" id="3.40.50.11050">
    <property type="match status" value="1"/>
</dbReference>
<keyword evidence="8" id="KW-0808">Transferase</keyword>
<evidence type="ECO:0000256" key="14">
    <source>
        <dbReference type="ARBA" id="ARBA00022842"/>
    </source>
</evidence>
<evidence type="ECO:0000256" key="20">
    <source>
        <dbReference type="ARBA" id="ARBA00023586"/>
    </source>
</evidence>
<evidence type="ECO:0000256" key="21">
    <source>
        <dbReference type="SAM" id="MobiDB-lite"/>
    </source>
</evidence>
<comment type="cofactor">
    <cofactor evidence="1">
        <name>Mg(2+)</name>
        <dbReference type="ChEBI" id="CHEBI:18420"/>
    </cofactor>
</comment>
<dbReference type="GO" id="GO:0008234">
    <property type="term" value="F:cysteine-type peptidase activity"/>
    <property type="evidence" value="ECO:0007669"/>
    <property type="project" value="UniProtKB-KW"/>
</dbReference>
<evidence type="ECO:0000313" key="24">
    <source>
        <dbReference type="Proteomes" id="UP000054693"/>
    </source>
</evidence>
<evidence type="ECO:0000256" key="2">
    <source>
        <dbReference type="ARBA" id="ARBA00004165"/>
    </source>
</evidence>
<keyword evidence="4" id="KW-1032">Host cell membrane</keyword>
<keyword evidence="10" id="KW-0677">Repeat</keyword>
<evidence type="ECO:0000256" key="1">
    <source>
        <dbReference type="ARBA" id="ARBA00001946"/>
    </source>
</evidence>
<evidence type="ECO:0000313" key="23">
    <source>
        <dbReference type="EMBL" id="KTD72773.1"/>
    </source>
</evidence>
<evidence type="ECO:0000256" key="5">
    <source>
        <dbReference type="ARBA" id="ARBA00022525"/>
    </source>
</evidence>
<dbReference type="GO" id="GO:0020002">
    <property type="term" value="C:host cell plasma membrane"/>
    <property type="evidence" value="ECO:0007669"/>
    <property type="project" value="UniProtKB-SubCell"/>
</dbReference>
<sequence>MKFFSKNYVRTIVVEFYGDKTTQNDNAIKENAKNLLGTHFKEENRLIYSSRLNYFPGLSQLTSQSRLLLVGHGDLEKHIFSGCDVDMLVERLIEDCSLQTVKRITLVACHLGKTKAFIEELHLKLAKEGIYTEIAAYKSYLVVDSSGHRWIDLGEEDGLVEAGKQKIVLGWENAGSSSPKQVILVDTNETNPYYEDNQGDDEDAEIDAPFHFG</sequence>
<dbReference type="InterPro" id="IPR038383">
    <property type="entry name" value="CPD_dom_sf"/>
</dbReference>
<keyword evidence="15" id="KW-1043">Host membrane</keyword>
<dbReference type="GO" id="GO:0005576">
    <property type="term" value="C:extracellular region"/>
    <property type="evidence" value="ECO:0007669"/>
    <property type="project" value="UniProtKB-SubCell"/>
</dbReference>
<evidence type="ECO:0000256" key="6">
    <source>
        <dbReference type="ARBA" id="ARBA00022656"/>
    </source>
</evidence>
<dbReference type="GO" id="GO:0006508">
    <property type="term" value="P:proteolysis"/>
    <property type="evidence" value="ECO:0007669"/>
    <property type="project" value="UniProtKB-KW"/>
</dbReference>
<dbReference type="CDD" id="cd20500">
    <property type="entry name" value="Peptidase_C80"/>
    <property type="match status" value="1"/>
</dbReference>
<evidence type="ECO:0000256" key="17">
    <source>
        <dbReference type="ARBA" id="ARBA00023121"/>
    </source>
</evidence>
<dbReference type="RefSeq" id="WP_058519876.1">
    <property type="nucleotide sequence ID" value="NZ_CAAAIP010000001.1"/>
</dbReference>
<keyword evidence="13" id="KW-0068">Autocatalytic cleavage</keyword>
<evidence type="ECO:0000256" key="4">
    <source>
        <dbReference type="ARBA" id="ARBA00022511"/>
    </source>
</evidence>
<dbReference type="EMBL" id="LNZA01000001">
    <property type="protein sequence ID" value="KTD72773.1"/>
    <property type="molecule type" value="Genomic_DNA"/>
</dbReference>
<keyword evidence="9" id="KW-0479">Metal-binding</keyword>
<dbReference type="GO" id="GO:0016740">
    <property type="term" value="F:transferase activity"/>
    <property type="evidence" value="ECO:0007669"/>
    <property type="project" value="UniProtKB-KW"/>
</dbReference>
<dbReference type="STRING" id="40335.Ltuc_0620"/>
<evidence type="ECO:0000256" key="10">
    <source>
        <dbReference type="ARBA" id="ARBA00022737"/>
    </source>
</evidence>
<reference evidence="23 24" key="1">
    <citation type="submission" date="2015-11" db="EMBL/GenBank/DDBJ databases">
        <title>Genomic analysis of 38 Legionella species identifies large and diverse effector repertoires.</title>
        <authorList>
            <person name="Burstein D."/>
            <person name="Amaro F."/>
            <person name="Zusman T."/>
            <person name="Lifshitz Z."/>
            <person name="Cohen O."/>
            <person name="Gilbert J.A."/>
            <person name="Pupko T."/>
            <person name="Shuman H.A."/>
            <person name="Segal G."/>
        </authorList>
    </citation>
    <scope>NUCLEOTIDE SEQUENCE [LARGE SCALE GENOMIC DNA]</scope>
    <source>
        <strain evidence="23 24">ATCC 49180</strain>
    </source>
</reference>
<dbReference type="OrthoDB" id="5652736at2"/>
<organism evidence="23 24">
    <name type="scientific">Legionella tucsonensis</name>
    <dbReference type="NCBI Taxonomy" id="40335"/>
    <lineage>
        <taxon>Bacteria</taxon>
        <taxon>Pseudomonadati</taxon>
        <taxon>Pseudomonadota</taxon>
        <taxon>Gammaproteobacteria</taxon>
        <taxon>Legionellales</taxon>
        <taxon>Legionellaceae</taxon>
        <taxon>Legionella</taxon>
    </lineage>
</organism>
<dbReference type="GO" id="GO:0008289">
    <property type="term" value="F:lipid binding"/>
    <property type="evidence" value="ECO:0007669"/>
    <property type="project" value="UniProtKB-KW"/>
</dbReference>
<keyword evidence="7" id="KW-0645">Protease</keyword>
<accession>A0A0W0ZUC8</accession>
<evidence type="ECO:0000256" key="15">
    <source>
        <dbReference type="ARBA" id="ARBA00022870"/>
    </source>
</evidence>
<dbReference type="GO" id="GO:0090729">
    <property type="term" value="F:toxin activity"/>
    <property type="evidence" value="ECO:0007669"/>
    <property type="project" value="UniProtKB-KW"/>
</dbReference>
<dbReference type="Pfam" id="PF11713">
    <property type="entry name" value="Peptidase_C80"/>
    <property type="match status" value="1"/>
</dbReference>
<keyword evidence="6" id="KW-0800">Toxin</keyword>
<evidence type="ECO:0000256" key="13">
    <source>
        <dbReference type="ARBA" id="ARBA00022813"/>
    </source>
</evidence>
<dbReference type="PATRIC" id="fig|40335.7.peg.643"/>
<evidence type="ECO:0000256" key="11">
    <source>
        <dbReference type="ARBA" id="ARBA00022801"/>
    </source>
</evidence>
<gene>
    <name evidence="23" type="ORF">Ltuc_0620</name>
</gene>
<keyword evidence="11" id="KW-0378">Hydrolase</keyword>
<evidence type="ECO:0000256" key="18">
    <source>
        <dbReference type="ARBA" id="ARBA00023136"/>
    </source>
</evidence>
<evidence type="ECO:0000256" key="9">
    <source>
        <dbReference type="ARBA" id="ARBA00022723"/>
    </source>
</evidence>